<evidence type="ECO:0000313" key="4">
    <source>
        <dbReference type="EMBL" id="PIV42483.1"/>
    </source>
</evidence>
<proteinExistence type="predicted"/>
<dbReference type="InterPro" id="IPR036615">
    <property type="entry name" value="Mur_ligase_C_dom_sf"/>
</dbReference>
<dbReference type="GO" id="GO:0016881">
    <property type="term" value="F:acid-amino acid ligase activity"/>
    <property type="evidence" value="ECO:0007669"/>
    <property type="project" value="InterPro"/>
</dbReference>
<organism evidence="4 5">
    <name type="scientific">Candidatus Nealsonbacteria bacterium CG02_land_8_20_14_3_00_40_11</name>
    <dbReference type="NCBI Taxonomy" id="1974700"/>
    <lineage>
        <taxon>Bacteria</taxon>
        <taxon>Candidatus Nealsoniibacteriota</taxon>
    </lineage>
</organism>
<dbReference type="AlphaFoldDB" id="A0A2M7D7P7"/>
<dbReference type="PANTHER" id="PTHR23135">
    <property type="entry name" value="MUR LIGASE FAMILY MEMBER"/>
    <property type="match status" value="1"/>
</dbReference>
<sequence>MKDLIKKFIPSFLLSWYHFGLAFLGAVLYGFPARKLKVIGVTGTNGKTTVVEFITKIFEEAGLKVASQSSVRFKIKDKEWPNTFKMTMPGRFFIQKFLRQAVKANCQYAIVEVTSEGIKQHRHRFIDFEAAVFTNLAPEHIEAHGGFENYKKAKGKLFQTTKNIHIINIDDKNADYFLQFKARKKYTYGLEKGDINAQNTQFKLQLIGDFNVYNALAAISVGISQGISLETCERAVGMVKGVPGRMELVVQEPFKVFVDYAFTPNALEKVYQTLKPENKRRRDKSLLYPSLRLGRMICVLGACGGGRDKWKRKVLGQIAAKYCDEVIVTNEDPYDENPMEIIDQVANGAGPKAKKILDRREAINKSLKSAQESDVVIITGKGCEPWIVEARGKKIPWDDRQIVREEYEKIRNFRA</sequence>
<dbReference type="SUPFAM" id="SSF53244">
    <property type="entry name" value="MurD-like peptide ligases, peptide-binding domain"/>
    <property type="match status" value="1"/>
</dbReference>
<evidence type="ECO:0008006" key="6">
    <source>
        <dbReference type="Google" id="ProtNLM"/>
    </source>
</evidence>
<protein>
    <recommendedName>
        <fullName evidence="6">UDP-N-acetylmuramoyl-L-alanyl-D-glutamate--2, 6-diaminopimelate ligase</fullName>
    </recommendedName>
</protein>
<dbReference type="Gene3D" id="3.40.1190.10">
    <property type="entry name" value="Mur-like, catalytic domain"/>
    <property type="match status" value="1"/>
</dbReference>
<reference evidence="5" key="1">
    <citation type="submission" date="2017-09" db="EMBL/GenBank/DDBJ databases">
        <title>Depth-based differentiation of microbial function through sediment-hosted aquifers and enrichment of novel symbionts in the deep terrestrial subsurface.</title>
        <authorList>
            <person name="Probst A.J."/>
            <person name="Ladd B."/>
            <person name="Jarett J.K."/>
            <person name="Geller-Mcgrath D.E."/>
            <person name="Sieber C.M.K."/>
            <person name="Emerson J.B."/>
            <person name="Anantharaman K."/>
            <person name="Thomas B.C."/>
            <person name="Malmstrom R."/>
            <person name="Stieglmeier M."/>
            <person name="Klingl A."/>
            <person name="Woyke T."/>
            <person name="Ryan C.M."/>
            <person name="Banfield J.F."/>
        </authorList>
    </citation>
    <scope>NUCLEOTIDE SEQUENCE [LARGE SCALE GENOMIC DNA]</scope>
</reference>
<dbReference type="Pfam" id="PF08245">
    <property type="entry name" value="Mur_ligase_M"/>
    <property type="match status" value="1"/>
</dbReference>
<dbReference type="InterPro" id="IPR036565">
    <property type="entry name" value="Mur-like_cat_sf"/>
</dbReference>
<comment type="caution">
    <text evidence="4">The sequence shown here is derived from an EMBL/GenBank/DDBJ whole genome shotgun (WGS) entry which is preliminary data.</text>
</comment>
<keyword evidence="1" id="KW-1133">Transmembrane helix</keyword>
<dbReference type="InterPro" id="IPR004101">
    <property type="entry name" value="Mur_ligase_C"/>
</dbReference>
<evidence type="ECO:0000313" key="5">
    <source>
        <dbReference type="Proteomes" id="UP000230304"/>
    </source>
</evidence>
<keyword evidence="1" id="KW-0472">Membrane</keyword>
<feature type="domain" description="Mur ligase central" evidence="3">
    <location>
        <begin position="41"/>
        <end position="221"/>
    </location>
</feature>
<feature type="transmembrane region" description="Helical" evidence="1">
    <location>
        <begin position="12"/>
        <end position="31"/>
    </location>
</feature>
<name>A0A2M7D7P7_9BACT</name>
<evidence type="ECO:0000259" key="2">
    <source>
        <dbReference type="Pfam" id="PF02875"/>
    </source>
</evidence>
<dbReference type="Proteomes" id="UP000230304">
    <property type="component" value="Unassembled WGS sequence"/>
</dbReference>
<dbReference type="Pfam" id="PF02875">
    <property type="entry name" value="Mur_ligase_C"/>
    <property type="match status" value="1"/>
</dbReference>
<evidence type="ECO:0000259" key="3">
    <source>
        <dbReference type="Pfam" id="PF08245"/>
    </source>
</evidence>
<gene>
    <name evidence="4" type="ORF">COS26_02040</name>
</gene>
<dbReference type="SUPFAM" id="SSF53623">
    <property type="entry name" value="MurD-like peptide ligases, catalytic domain"/>
    <property type="match status" value="1"/>
</dbReference>
<dbReference type="PANTHER" id="PTHR23135:SF4">
    <property type="entry name" value="UDP-N-ACETYLMURAMOYL-L-ALANYL-D-GLUTAMATE--2,6-DIAMINOPIMELATE LIGASE MURE HOMOLOG, CHLOROPLASTIC"/>
    <property type="match status" value="1"/>
</dbReference>
<evidence type="ECO:0000256" key="1">
    <source>
        <dbReference type="SAM" id="Phobius"/>
    </source>
</evidence>
<dbReference type="EMBL" id="PEUA01000046">
    <property type="protein sequence ID" value="PIV42483.1"/>
    <property type="molecule type" value="Genomic_DNA"/>
</dbReference>
<keyword evidence="1" id="KW-0812">Transmembrane</keyword>
<dbReference type="GO" id="GO:0005524">
    <property type="term" value="F:ATP binding"/>
    <property type="evidence" value="ECO:0007669"/>
    <property type="project" value="InterPro"/>
</dbReference>
<feature type="domain" description="Mur ligase C-terminal" evidence="2">
    <location>
        <begin position="244"/>
        <end position="382"/>
    </location>
</feature>
<accession>A0A2M7D7P7</accession>
<dbReference type="Gene3D" id="3.90.190.20">
    <property type="entry name" value="Mur ligase, C-terminal domain"/>
    <property type="match status" value="1"/>
</dbReference>
<dbReference type="InterPro" id="IPR013221">
    <property type="entry name" value="Mur_ligase_cen"/>
</dbReference>